<organism evidence="2 3">
    <name type="scientific">Vibrio gelatinilyticus</name>
    <dbReference type="NCBI Taxonomy" id="2893468"/>
    <lineage>
        <taxon>Bacteria</taxon>
        <taxon>Pseudomonadati</taxon>
        <taxon>Pseudomonadota</taxon>
        <taxon>Gammaproteobacteria</taxon>
        <taxon>Vibrionales</taxon>
        <taxon>Vibrionaceae</taxon>
        <taxon>Vibrio</taxon>
    </lineage>
</organism>
<dbReference type="RefSeq" id="WP_244358761.1">
    <property type="nucleotide sequence ID" value="NZ_JAJNNZ010000017.1"/>
</dbReference>
<reference evidence="2" key="1">
    <citation type="submission" date="2021-11" db="EMBL/GenBank/DDBJ databases">
        <title>Vibrio ZSDE26 sp. nov. and Vibrio ZSDZ34 sp. nov., isolated from coastal seawater in Qingdao.</title>
        <authorList>
            <person name="Zhang P."/>
        </authorList>
    </citation>
    <scope>NUCLEOTIDE SEQUENCE</scope>
    <source>
        <strain evidence="2">ZSDZ34</strain>
    </source>
</reference>
<feature type="transmembrane region" description="Helical" evidence="1">
    <location>
        <begin position="7"/>
        <end position="24"/>
    </location>
</feature>
<keyword evidence="1" id="KW-0812">Transmembrane</keyword>
<evidence type="ECO:0000256" key="1">
    <source>
        <dbReference type="SAM" id="Phobius"/>
    </source>
</evidence>
<protein>
    <submittedName>
        <fullName evidence="2">Uncharacterized protein</fullName>
    </submittedName>
</protein>
<name>A0A9X2AXJ0_9VIBR</name>
<sequence>MLTALDRLTIYSVLCFIAFCALVLRSPVDASFMPLLGLSAAIIGIWVEMRRWNDVSEEHES</sequence>
<gene>
    <name evidence="2" type="ORF">LNL84_16645</name>
</gene>
<accession>A0A9X2AXJ0</accession>
<evidence type="ECO:0000313" key="3">
    <source>
        <dbReference type="Proteomes" id="UP001139488"/>
    </source>
</evidence>
<evidence type="ECO:0000313" key="2">
    <source>
        <dbReference type="EMBL" id="MCJ2378445.1"/>
    </source>
</evidence>
<dbReference type="EMBL" id="JAJNNZ010000017">
    <property type="protein sequence ID" value="MCJ2378445.1"/>
    <property type="molecule type" value="Genomic_DNA"/>
</dbReference>
<keyword evidence="1" id="KW-0472">Membrane</keyword>
<keyword evidence="3" id="KW-1185">Reference proteome</keyword>
<dbReference type="Proteomes" id="UP001139488">
    <property type="component" value="Unassembled WGS sequence"/>
</dbReference>
<proteinExistence type="predicted"/>
<comment type="caution">
    <text evidence="2">The sequence shown here is derived from an EMBL/GenBank/DDBJ whole genome shotgun (WGS) entry which is preliminary data.</text>
</comment>
<dbReference type="AlphaFoldDB" id="A0A9X2AXJ0"/>
<feature type="transmembrane region" description="Helical" evidence="1">
    <location>
        <begin position="30"/>
        <end position="47"/>
    </location>
</feature>
<keyword evidence="1" id="KW-1133">Transmembrane helix</keyword>